<sequence>MSAVYNMSIDLLCFNIILHCTYHISIFIYIYIYIYISKLVRRLGLLPLNCMVNGDGGVLIDPSTVQYNAYT</sequence>
<protein>
    <submittedName>
        <fullName evidence="2">Uncharacterized protein</fullName>
    </submittedName>
</protein>
<proteinExistence type="predicted"/>
<reference evidence="2" key="1">
    <citation type="submission" date="2014-09" db="EMBL/GenBank/DDBJ databases">
        <authorList>
            <person name="Magalhaes I.L.F."/>
            <person name="Oliveira U."/>
            <person name="Santos F.R."/>
            <person name="Vidigal T.H.D.A."/>
            <person name="Brescovit A.D."/>
            <person name="Santos A.J."/>
        </authorList>
    </citation>
    <scope>NUCLEOTIDE SEQUENCE</scope>
    <source>
        <tissue evidence="2">Shoot tissue taken approximately 20 cm above the soil surface</tissue>
    </source>
</reference>
<accession>A0A0A8XUK1</accession>
<dbReference type="EMBL" id="GBRH01280354">
    <property type="protein sequence ID" value="JAD17541.1"/>
    <property type="molecule type" value="Transcribed_RNA"/>
</dbReference>
<reference evidence="2" key="2">
    <citation type="journal article" date="2015" name="Data Brief">
        <title>Shoot transcriptome of the giant reed, Arundo donax.</title>
        <authorList>
            <person name="Barrero R.A."/>
            <person name="Guerrero F.D."/>
            <person name="Moolhuijzen P."/>
            <person name="Goolsby J.A."/>
            <person name="Tidwell J."/>
            <person name="Bellgard S.E."/>
            <person name="Bellgard M.I."/>
        </authorList>
    </citation>
    <scope>NUCLEOTIDE SEQUENCE</scope>
    <source>
        <tissue evidence="2">Shoot tissue taken approximately 20 cm above the soil surface</tissue>
    </source>
</reference>
<feature type="transmembrane region" description="Helical" evidence="1">
    <location>
        <begin position="16"/>
        <end position="36"/>
    </location>
</feature>
<evidence type="ECO:0000256" key="1">
    <source>
        <dbReference type="SAM" id="Phobius"/>
    </source>
</evidence>
<evidence type="ECO:0000313" key="2">
    <source>
        <dbReference type="EMBL" id="JAD17541.1"/>
    </source>
</evidence>
<dbReference type="AlphaFoldDB" id="A0A0A8XUK1"/>
<keyword evidence="1" id="KW-0472">Membrane</keyword>
<organism evidence="2">
    <name type="scientific">Arundo donax</name>
    <name type="common">Giant reed</name>
    <name type="synonym">Donax arundinaceus</name>
    <dbReference type="NCBI Taxonomy" id="35708"/>
    <lineage>
        <taxon>Eukaryota</taxon>
        <taxon>Viridiplantae</taxon>
        <taxon>Streptophyta</taxon>
        <taxon>Embryophyta</taxon>
        <taxon>Tracheophyta</taxon>
        <taxon>Spermatophyta</taxon>
        <taxon>Magnoliopsida</taxon>
        <taxon>Liliopsida</taxon>
        <taxon>Poales</taxon>
        <taxon>Poaceae</taxon>
        <taxon>PACMAD clade</taxon>
        <taxon>Arundinoideae</taxon>
        <taxon>Arundineae</taxon>
        <taxon>Arundo</taxon>
    </lineage>
</organism>
<keyword evidence="1" id="KW-0812">Transmembrane</keyword>
<name>A0A0A8XUK1_ARUDO</name>
<keyword evidence="1" id="KW-1133">Transmembrane helix</keyword>